<comment type="caution">
    <text evidence="8">The sequence shown here is derived from an EMBL/GenBank/DDBJ whole genome shotgun (WGS) entry which is preliminary data.</text>
</comment>
<dbReference type="InterPro" id="IPR000515">
    <property type="entry name" value="MetI-like"/>
</dbReference>
<feature type="transmembrane region" description="Helical" evidence="6">
    <location>
        <begin position="150"/>
        <end position="170"/>
    </location>
</feature>
<reference evidence="8 9" key="1">
    <citation type="submission" date="2021-03" db="EMBL/GenBank/DDBJ databases">
        <title>Sequencing the genomes of 1000 actinobacteria strains.</title>
        <authorList>
            <person name="Klenk H.-P."/>
        </authorList>
    </citation>
    <scope>NUCLEOTIDE SEQUENCE [LARGE SCALE GENOMIC DNA]</scope>
    <source>
        <strain evidence="8 9">DSM 15454</strain>
    </source>
</reference>
<sequence>MLQSDADLNVVINGYIQRNSTNCKAITMPPNGPSQVDTRPLFTYVCKVSKVVRADESRLRNQSEAGFDVFEFIGERYRQILFASWQHFSLVAQCLILATMIAVVIAALVYRNKSLSSLANGISAIGLTVPSFAAIGLLIAPIGFGVPPAVIVVAFFAALPILRNAIVGLAGIEPSIVESARGIGMGRMRTLATVELPMAWPVILSGIRVSAQMVMGVAAVAAYALGPGLGGFIFSGLSRSGGAKAFDSVLVGVIGVVILAFILDLILIGIGRLTTPRGIRV</sequence>
<dbReference type="InterPro" id="IPR051204">
    <property type="entry name" value="ABC_transp_perm/SBD"/>
</dbReference>
<keyword evidence="4 6" id="KW-1133">Transmembrane helix</keyword>
<keyword evidence="9" id="KW-1185">Reference proteome</keyword>
<proteinExistence type="inferred from homology"/>
<evidence type="ECO:0000256" key="6">
    <source>
        <dbReference type="RuleBase" id="RU363032"/>
    </source>
</evidence>
<comment type="subcellular location">
    <subcellularLocation>
        <location evidence="6">Cell membrane</location>
        <topology evidence="6">Multi-pass membrane protein</topology>
    </subcellularLocation>
    <subcellularLocation>
        <location evidence="1">Membrane</location>
        <topology evidence="1">Multi-pass membrane protein</topology>
    </subcellularLocation>
</comment>
<evidence type="ECO:0000259" key="7">
    <source>
        <dbReference type="PROSITE" id="PS50928"/>
    </source>
</evidence>
<feature type="transmembrane region" description="Helical" evidence="6">
    <location>
        <begin position="217"/>
        <end position="237"/>
    </location>
</feature>
<evidence type="ECO:0000256" key="2">
    <source>
        <dbReference type="ARBA" id="ARBA00022448"/>
    </source>
</evidence>
<dbReference type="PANTHER" id="PTHR30177:SF4">
    <property type="entry name" value="OSMOPROTECTANT IMPORT PERMEASE PROTEIN OSMW"/>
    <property type="match status" value="1"/>
</dbReference>
<dbReference type="Proteomes" id="UP000766570">
    <property type="component" value="Unassembled WGS sequence"/>
</dbReference>
<name>A0ABS4WAV6_9MICC</name>
<accession>A0ABS4WAV6</accession>
<evidence type="ECO:0000256" key="4">
    <source>
        <dbReference type="ARBA" id="ARBA00022989"/>
    </source>
</evidence>
<dbReference type="Gene3D" id="1.10.3720.10">
    <property type="entry name" value="MetI-like"/>
    <property type="match status" value="1"/>
</dbReference>
<keyword evidence="5 6" id="KW-0472">Membrane</keyword>
<dbReference type="InterPro" id="IPR035906">
    <property type="entry name" value="MetI-like_sf"/>
</dbReference>
<evidence type="ECO:0000256" key="3">
    <source>
        <dbReference type="ARBA" id="ARBA00022692"/>
    </source>
</evidence>
<organism evidence="8 9">
    <name type="scientific">Paeniglutamicibacter psychrophenolicus</name>
    <dbReference type="NCBI Taxonomy" id="257454"/>
    <lineage>
        <taxon>Bacteria</taxon>
        <taxon>Bacillati</taxon>
        <taxon>Actinomycetota</taxon>
        <taxon>Actinomycetes</taxon>
        <taxon>Micrococcales</taxon>
        <taxon>Micrococcaceae</taxon>
        <taxon>Paeniglutamicibacter</taxon>
    </lineage>
</organism>
<dbReference type="Pfam" id="PF00528">
    <property type="entry name" value="BPD_transp_1"/>
    <property type="match status" value="1"/>
</dbReference>
<feature type="transmembrane region" description="Helical" evidence="6">
    <location>
        <begin position="122"/>
        <end position="144"/>
    </location>
</feature>
<dbReference type="CDD" id="cd06261">
    <property type="entry name" value="TM_PBP2"/>
    <property type="match status" value="1"/>
</dbReference>
<dbReference type="PANTHER" id="PTHR30177">
    <property type="entry name" value="GLYCINE BETAINE/L-PROLINE TRANSPORT SYSTEM PERMEASE PROTEIN PROW"/>
    <property type="match status" value="1"/>
</dbReference>
<gene>
    <name evidence="8" type="ORF">JOF46_001234</name>
</gene>
<evidence type="ECO:0000313" key="8">
    <source>
        <dbReference type="EMBL" id="MBP2373322.1"/>
    </source>
</evidence>
<dbReference type="EMBL" id="JAGIOE010000001">
    <property type="protein sequence ID" value="MBP2373322.1"/>
    <property type="molecule type" value="Genomic_DNA"/>
</dbReference>
<evidence type="ECO:0000313" key="9">
    <source>
        <dbReference type="Proteomes" id="UP000766570"/>
    </source>
</evidence>
<feature type="domain" description="ABC transmembrane type-1" evidence="7">
    <location>
        <begin position="84"/>
        <end position="267"/>
    </location>
</feature>
<evidence type="ECO:0000256" key="1">
    <source>
        <dbReference type="ARBA" id="ARBA00004141"/>
    </source>
</evidence>
<dbReference type="PROSITE" id="PS50928">
    <property type="entry name" value="ABC_TM1"/>
    <property type="match status" value="1"/>
</dbReference>
<feature type="transmembrane region" description="Helical" evidence="6">
    <location>
        <begin position="90"/>
        <end position="110"/>
    </location>
</feature>
<dbReference type="SUPFAM" id="SSF161098">
    <property type="entry name" value="MetI-like"/>
    <property type="match status" value="1"/>
</dbReference>
<evidence type="ECO:0000256" key="5">
    <source>
        <dbReference type="ARBA" id="ARBA00023136"/>
    </source>
</evidence>
<protein>
    <submittedName>
        <fullName evidence="8">Osmoprotectant transport system permease protein</fullName>
    </submittedName>
</protein>
<comment type="similarity">
    <text evidence="6">Belongs to the binding-protein-dependent transport system permease family.</text>
</comment>
<feature type="transmembrane region" description="Helical" evidence="6">
    <location>
        <begin position="249"/>
        <end position="271"/>
    </location>
</feature>
<keyword evidence="3 6" id="KW-0812">Transmembrane</keyword>
<keyword evidence="2 6" id="KW-0813">Transport</keyword>